<keyword evidence="2" id="KW-1185">Reference proteome</keyword>
<dbReference type="Proteomes" id="UP000295293">
    <property type="component" value="Unassembled WGS sequence"/>
</dbReference>
<dbReference type="EMBL" id="SNZH01000011">
    <property type="protein sequence ID" value="TDR41095.1"/>
    <property type="molecule type" value="Genomic_DNA"/>
</dbReference>
<reference evidence="1 2" key="1">
    <citation type="submission" date="2019-03" db="EMBL/GenBank/DDBJ databases">
        <title>Genomic Encyclopedia of Type Strains, Phase IV (KMG-IV): sequencing the most valuable type-strain genomes for metagenomic binning, comparative biology and taxonomic classification.</title>
        <authorList>
            <person name="Goeker M."/>
        </authorList>
    </citation>
    <scope>NUCLEOTIDE SEQUENCE [LARGE SCALE GENOMIC DNA]</scope>
    <source>
        <strain evidence="1 2">DSM 21667</strain>
    </source>
</reference>
<sequence>MIQGALTLRAMISNHTWHRAGLTLTLQSPDGHRVGSISAVENGRWRVETRFRTGHADVRTYDSLAEAQRYLADPLDAALVRLLSPAAINALRRAGLMP</sequence>
<evidence type="ECO:0000313" key="2">
    <source>
        <dbReference type="Proteomes" id="UP000295293"/>
    </source>
</evidence>
<gene>
    <name evidence="1" type="ORF">DFR29_1117</name>
</gene>
<organism evidence="1 2">
    <name type="scientific">Tahibacter aquaticus</name>
    <dbReference type="NCBI Taxonomy" id="520092"/>
    <lineage>
        <taxon>Bacteria</taxon>
        <taxon>Pseudomonadati</taxon>
        <taxon>Pseudomonadota</taxon>
        <taxon>Gammaproteobacteria</taxon>
        <taxon>Lysobacterales</taxon>
        <taxon>Rhodanobacteraceae</taxon>
        <taxon>Tahibacter</taxon>
    </lineage>
</organism>
<name>A0A4R6YS75_9GAMM</name>
<dbReference type="OrthoDB" id="9801102at2"/>
<accession>A0A4R6YS75</accession>
<protein>
    <submittedName>
        <fullName evidence="1">Uncharacterized protein</fullName>
    </submittedName>
</protein>
<dbReference type="AlphaFoldDB" id="A0A4R6YS75"/>
<dbReference type="RefSeq" id="WP_133819856.1">
    <property type="nucleotide sequence ID" value="NZ_SNZH01000011.1"/>
</dbReference>
<evidence type="ECO:0000313" key="1">
    <source>
        <dbReference type="EMBL" id="TDR41095.1"/>
    </source>
</evidence>
<proteinExistence type="predicted"/>
<comment type="caution">
    <text evidence="1">The sequence shown here is derived from an EMBL/GenBank/DDBJ whole genome shotgun (WGS) entry which is preliminary data.</text>
</comment>